<dbReference type="InterPro" id="IPR007516">
    <property type="entry name" value="Co_F420_Hydgase/DH_bsu_N"/>
</dbReference>
<evidence type="ECO:0000259" key="7">
    <source>
        <dbReference type="Pfam" id="PF04422"/>
    </source>
</evidence>
<gene>
    <name evidence="9" type="ordered locus">MM_3042</name>
</gene>
<evidence type="ECO:0000313" key="9">
    <source>
        <dbReference type="EMBL" id="AAM32738.1"/>
    </source>
</evidence>
<evidence type="ECO:0000313" key="10">
    <source>
        <dbReference type="Proteomes" id="UP000000595"/>
    </source>
</evidence>
<keyword evidence="3 9" id="KW-0560">Oxidoreductase</keyword>
<dbReference type="EC" id="1.12.98.1" evidence="6"/>
<evidence type="ECO:0000256" key="1">
    <source>
        <dbReference type="ARBA" id="ARBA00001974"/>
    </source>
</evidence>
<feature type="domain" description="Coenzyme F420 hydrogenase/dehydrogenase beta subunit C-terminal" evidence="8">
    <location>
        <begin position="102"/>
        <end position="254"/>
    </location>
</feature>
<accession>Q8PSN7</accession>
<dbReference type="GO" id="GO:0050454">
    <property type="term" value="F:coenzyme F420 hydrogenase activity"/>
    <property type="evidence" value="ECO:0007669"/>
    <property type="project" value="UniProtKB-EC"/>
</dbReference>
<dbReference type="InterPro" id="IPR045220">
    <property type="entry name" value="FRHB/FDHB/HCAR-like"/>
</dbReference>
<dbReference type="Gene3D" id="3.10.450.750">
    <property type="match status" value="1"/>
</dbReference>
<dbReference type="Proteomes" id="UP000000595">
    <property type="component" value="Chromosome"/>
</dbReference>
<dbReference type="AlphaFoldDB" id="Q8PSN7"/>
<sequence>MREMTADPYLGKYITCVSARSTDKEILKKAQDGGIATALMVYALEEGIIDGTIVAGEGDRPWEPRPIVAMSREDILKARGTKYSISPQIAWLKEATRSFGLDKVGVTGVCCQMQAVRKAQLYPINMRDVPGKVALTVGLFCMENFPYKSLQTIVEDHAAQSLGSVKKMEITKGKFWVHTERGNVSTVPLKATHKYEQPGCHVCLDYVSSLADISTGSVGSPDGWSTVFIRTKKGNEVWSKAVAAGMFETKPIEDVKPGLELLTKLAKEKIDKNRKTLEERRNFGVNKALRDPYA</sequence>
<evidence type="ECO:0000256" key="6">
    <source>
        <dbReference type="NCBIfam" id="TIGR03289"/>
    </source>
</evidence>
<dbReference type="GO" id="GO:0050660">
    <property type="term" value="F:flavin adenine dinucleotide binding"/>
    <property type="evidence" value="ECO:0007669"/>
    <property type="project" value="InterPro"/>
</dbReference>
<proteinExistence type="predicted"/>
<dbReference type="InterPro" id="IPR007525">
    <property type="entry name" value="FrhB_FdhB_C"/>
</dbReference>
<keyword evidence="2" id="KW-0479">Metal-binding</keyword>
<evidence type="ECO:0000259" key="8">
    <source>
        <dbReference type="Pfam" id="PF04432"/>
    </source>
</evidence>
<dbReference type="Pfam" id="PF04432">
    <property type="entry name" value="FrhB_FdhB_C"/>
    <property type="match status" value="1"/>
</dbReference>
<dbReference type="Pfam" id="PF04422">
    <property type="entry name" value="FrhB_FdhB_N"/>
    <property type="match status" value="1"/>
</dbReference>
<dbReference type="NCBIfam" id="NF006807">
    <property type="entry name" value="PRK09325.1"/>
    <property type="match status" value="1"/>
</dbReference>
<keyword evidence="5" id="KW-0411">Iron-sulfur</keyword>
<reference evidence="9 10" key="1">
    <citation type="journal article" date="2002" name="J. Mol. Microbiol. Biotechnol.">
        <title>The genome of Methanosarcina mazei: evidence for lateral gene transfer between Bacteria and Archaea.</title>
        <authorList>
            <person name="Deppenmeier U."/>
            <person name="Johann A."/>
            <person name="Hartsch T."/>
            <person name="Merkl R."/>
            <person name="Schmitz R.A."/>
            <person name="Martinez-Arias R."/>
            <person name="Henne A."/>
            <person name="Wiezer A."/>
            <person name="Baumer S."/>
            <person name="Jacobi C."/>
            <person name="Bruggemann H."/>
            <person name="Lienard T."/>
            <person name="Christmann A."/>
            <person name="Bomeke M."/>
            <person name="Steckel S."/>
            <person name="Bhattacharyya A."/>
            <person name="Lykidis A."/>
            <person name="Overbeek R."/>
            <person name="Klenk H.P."/>
            <person name="Gunsalus R.P."/>
            <person name="Fritz H.J."/>
            <person name="Gottschalk G."/>
        </authorList>
    </citation>
    <scope>NUCLEOTIDE SEQUENCE [LARGE SCALE GENOMIC DNA]</scope>
    <source>
        <strain evidence="10">ATCC BAA-159 / DSM 3647 / Goe1 / Go1 / JCM 11833 / OCM 88</strain>
    </source>
</reference>
<name>Q8PSN7_METMA</name>
<dbReference type="HOGENOM" id="CLU_037958_0_0_2"/>
<evidence type="ECO:0000256" key="3">
    <source>
        <dbReference type="ARBA" id="ARBA00023002"/>
    </source>
</evidence>
<dbReference type="InterPro" id="IPR017679">
    <property type="entry name" value="FrhB_archaea"/>
</dbReference>
<evidence type="ECO:0000256" key="5">
    <source>
        <dbReference type="ARBA" id="ARBA00023014"/>
    </source>
</evidence>
<feature type="domain" description="Coenzyme F420 hydrogenase/dehydrogenase beta subunit N-terminal" evidence="7">
    <location>
        <begin position="17"/>
        <end position="93"/>
    </location>
</feature>
<dbReference type="eggNOG" id="arCOG02651">
    <property type="taxonomic scope" value="Archaea"/>
</dbReference>
<dbReference type="EMBL" id="AE008384">
    <property type="protein sequence ID" value="AAM32738.1"/>
    <property type="molecule type" value="Genomic_DNA"/>
</dbReference>
<comment type="cofactor">
    <cofactor evidence="1">
        <name>FAD</name>
        <dbReference type="ChEBI" id="CHEBI:57692"/>
    </cofactor>
</comment>
<evidence type="ECO:0000256" key="2">
    <source>
        <dbReference type="ARBA" id="ARBA00022723"/>
    </source>
</evidence>
<dbReference type="KEGG" id="mma:MM_3042"/>
<dbReference type="NCBIfam" id="TIGR03289">
    <property type="entry name" value="frhB"/>
    <property type="match status" value="1"/>
</dbReference>
<dbReference type="GO" id="GO:0016151">
    <property type="term" value="F:nickel cation binding"/>
    <property type="evidence" value="ECO:0007669"/>
    <property type="project" value="InterPro"/>
</dbReference>
<dbReference type="GO" id="GO:0052592">
    <property type="term" value="F:oxidoreductase activity, acting on CH or CH2 groups, with an iron-sulfur protein as acceptor"/>
    <property type="evidence" value="ECO:0007669"/>
    <property type="project" value="TreeGrafter"/>
</dbReference>
<organism evidence="9 10">
    <name type="scientific">Methanosarcina mazei (strain ATCC BAA-159 / DSM 3647 / Goe1 / Go1 / JCM 11833 / OCM 88)</name>
    <name type="common">Methanosarcina frisia</name>
    <dbReference type="NCBI Taxonomy" id="192952"/>
    <lineage>
        <taxon>Archaea</taxon>
        <taxon>Methanobacteriati</taxon>
        <taxon>Methanobacteriota</taxon>
        <taxon>Stenosarchaea group</taxon>
        <taxon>Methanomicrobia</taxon>
        <taxon>Methanosarcinales</taxon>
        <taxon>Methanosarcinaceae</taxon>
        <taxon>Methanosarcina</taxon>
    </lineage>
</organism>
<dbReference type="PANTHER" id="PTHR31332">
    <property type="entry name" value="7-HYDROXYMETHYL CHLOROPHYLL A REDUCTASE, CHLOROPLASTIC"/>
    <property type="match status" value="1"/>
</dbReference>
<evidence type="ECO:0000256" key="4">
    <source>
        <dbReference type="ARBA" id="ARBA00023004"/>
    </source>
</evidence>
<dbReference type="GO" id="GO:0051536">
    <property type="term" value="F:iron-sulfur cluster binding"/>
    <property type="evidence" value="ECO:0007669"/>
    <property type="project" value="UniProtKB-KW"/>
</dbReference>
<dbReference type="PATRIC" id="fig|192952.21.peg.3526"/>
<protein>
    <recommendedName>
        <fullName evidence="6">Coenzyme F420 hydrogenase subunit beta</fullName>
        <ecNumber evidence="6">1.12.98.1</ecNumber>
    </recommendedName>
</protein>
<keyword evidence="4" id="KW-0408">Iron</keyword>
<dbReference type="PANTHER" id="PTHR31332:SF6">
    <property type="entry name" value="FORMATE DEHYDROGENASE SUBUNIT BETA"/>
    <property type="match status" value="1"/>
</dbReference>